<name>A0AAW1XSP0_RUBAR</name>
<keyword evidence="2" id="KW-1185">Reference proteome</keyword>
<protein>
    <submittedName>
        <fullName evidence="1">Uncharacterized protein</fullName>
    </submittedName>
</protein>
<dbReference type="AlphaFoldDB" id="A0AAW1XSP0"/>
<gene>
    <name evidence="1" type="ORF">M0R45_015809</name>
</gene>
<dbReference type="EMBL" id="JBEDUW010000003">
    <property type="protein sequence ID" value="KAK9939100.1"/>
    <property type="molecule type" value="Genomic_DNA"/>
</dbReference>
<comment type="caution">
    <text evidence="1">The sequence shown here is derived from an EMBL/GenBank/DDBJ whole genome shotgun (WGS) entry which is preliminary data.</text>
</comment>
<evidence type="ECO:0000313" key="1">
    <source>
        <dbReference type="EMBL" id="KAK9939100.1"/>
    </source>
</evidence>
<reference evidence="1 2" key="1">
    <citation type="journal article" date="2023" name="G3 (Bethesda)">
        <title>A chromosome-length genome assembly and annotation of blackberry (Rubus argutus, cv. 'Hillquist').</title>
        <authorList>
            <person name="Bruna T."/>
            <person name="Aryal R."/>
            <person name="Dudchenko O."/>
            <person name="Sargent D.J."/>
            <person name="Mead D."/>
            <person name="Buti M."/>
            <person name="Cavallini A."/>
            <person name="Hytonen T."/>
            <person name="Andres J."/>
            <person name="Pham M."/>
            <person name="Weisz D."/>
            <person name="Mascagni F."/>
            <person name="Usai G."/>
            <person name="Natali L."/>
            <person name="Bassil N."/>
            <person name="Fernandez G.E."/>
            <person name="Lomsadze A."/>
            <person name="Armour M."/>
            <person name="Olukolu B."/>
            <person name="Poorten T."/>
            <person name="Britton C."/>
            <person name="Davik J."/>
            <person name="Ashrafi H."/>
            <person name="Aiden E.L."/>
            <person name="Borodovsky M."/>
            <person name="Worthington M."/>
        </authorList>
    </citation>
    <scope>NUCLEOTIDE SEQUENCE [LARGE SCALE GENOMIC DNA]</scope>
    <source>
        <strain evidence="1">PI 553951</strain>
    </source>
</reference>
<sequence length="155" mass="17596">MIDYTSQEIGVESMEEAGCFAREIFYHGSTPFQFAGNASLFSCPPSTVRDKYATDHPRDHFFRLVKLSPCQSNPGNQIYAVLLDDLCFILDYCSIDRMPLVSCTKVHDYSLALANIDSHYYTLRWSIPASCQHCQETGKACMLKNEFTNQTDPQN</sequence>
<evidence type="ECO:0000313" key="2">
    <source>
        <dbReference type="Proteomes" id="UP001457282"/>
    </source>
</evidence>
<proteinExistence type="predicted"/>
<organism evidence="1 2">
    <name type="scientific">Rubus argutus</name>
    <name type="common">Southern blackberry</name>
    <dbReference type="NCBI Taxonomy" id="59490"/>
    <lineage>
        <taxon>Eukaryota</taxon>
        <taxon>Viridiplantae</taxon>
        <taxon>Streptophyta</taxon>
        <taxon>Embryophyta</taxon>
        <taxon>Tracheophyta</taxon>
        <taxon>Spermatophyta</taxon>
        <taxon>Magnoliopsida</taxon>
        <taxon>eudicotyledons</taxon>
        <taxon>Gunneridae</taxon>
        <taxon>Pentapetalae</taxon>
        <taxon>rosids</taxon>
        <taxon>fabids</taxon>
        <taxon>Rosales</taxon>
        <taxon>Rosaceae</taxon>
        <taxon>Rosoideae</taxon>
        <taxon>Rosoideae incertae sedis</taxon>
        <taxon>Rubus</taxon>
    </lineage>
</organism>
<accession>A0AAW1XSP0</accession>
<dbReference type="Proteomes" id="UP001457282">
    <property type="component" value="Unassembled WGS sequence"/>
</dbReference>